<dbReference type="AlphaFoldDB" id="A0AAD6Z3K8"/>
<feature type="compositionally biased region" description="Acidic residues" evidence="1">
    <location>
        <begin position="512"/>
        <end position="531"/>
    </location>
</feature>
<protein>
    <submittedName>
        <fullName evidence="2">Uncharacterized protein</fullName>
    </submittedName>
</protein>
<dbReference type="Proteomes" id="UP001218218">
    <property type="component" value="Unassembled WGS sequence"/>
</dbReference>
<feature type="compositionally biased region" description="Low complexity" evidence="1">
    <location>
        <begin position="383"/>
        <end position="394"/>
    </location>
</feature>
<feature type="region of interest" description="Disordered" evidence="1">
    <location>
        <begin position="500"/>
        <end position="605"/>
    </location>
</feature>
<evidence type="ECO:0000313" key="2">
    <source>
        <dbReference type="EMBL" id="KAJ7305686.1"/>
    </source>
</evidence>
<dbReference type="EMBL" id="JARIHO010000095">
    <property type="protein sequence ID" value="KAJ7305686.1"/>
    <property type="molecule type" value="Genomic_DNA"/>
</dbReference>
<feature type="non-terminal residue" evidence="2">
    <location>
        <position position="605"/>
    </location>
</feature>
<sequence>MSAPPHSIEDIIPFIFYNTLNDSSVGTDALLDGSGNIDYQLPPYRLTDADVVPTPGRPLLTVSPSERGPSRVQVEGDSWPPFHFFSHPAIYRLMPFVRIPARIRRTDPLYLATILDRAVPVFETIQRSYAFIPHSRAQMVVLAGLLRLVSAVSQIVPARVQSGWTAFLPANEPATSPTWDTYSFISSVWLFPGTEEFPMDQPLRDPLSLADHTTLLRIARPNLRVLVHFMARNRINEVNGPQMAVSLLNEALAPAYPIFELLINEFRAGNLSPTITHIIFNSVRALIAALPSEMRDPIWLDHLLPESPDHANRVLTPRLLIPRLPHEDLSSEPYPVMDMSDYDSMWYWWRRLQDEHPSAVAVRDARADSTSPHYRPTTPPSPSRSSTPVSPSTPAGRSAVGSASFDIRSLRPSSARGSPSKPEATADARTTPTLPEMQVDPQDISPEDARAIAEALAADEPASRSPAPPCPLHNLTLFVLFPHPTQNVDLRGRPLIRVRSSRKSVTPPVDEAYNEEGEEEKDEEEEEEEEEAPPRPAKRRRTAPAPPKSKTPGKSKGKGKAQVETPALPDLSTSFPIPVRKTRGKSKKTELPAYVPPQPVPLMDT</sequence>
<keyword evidence="3" id="KW-1185">Reference proteome</keyword>
<evidence type="ECO:0000313" key="3">
    <source>
        <dbReference type="Proteomes" id="UP001218218"/>
    </source>
</evidence>
<accession>A0AAD6Z3K8</accession>
<proteinExistence type="predicted"/>
<organism evidence="2 3">
    <name type="scientific">Mycena albidolilacea</name>
    <dbReference type="NCBI Taxonomy" id="1033008"/>
    <lineage>
        <taxon>Eukaryota</taxon>
        <taxon>Fungi</taxon>
        <taxon>Dikarya</taxon>
        <taxon>Basidiomycota</taxon>
        <taxon>Agaricomycotina</taxon>
        <taxon>Agaricomycetes</taxon>
        <taxon>Agaricomycetidae</taxon>
        <taxon>Agaricales</taxon>
        <taxon>Marasmiineae</taxon>
        <taxon>Mycenaceae</taxon>
        <taxon>Mycena</taxon>
    </lineage>
</organism>
<name>A0AAD6Z3K8_9AGAR</name>
<evidence type="ECO:0000256" key="1">
    <source>
        <dbReference type="SAM" id="MobiDB-lite"/>
    </source>
</evidence>
<comment type="caution">
    <text evidence="2">The sequence shown here is derived from an EMBL/GenBank/DDBJ whole genome shotgun (WGS) entry which is preliminary data.</text>
</comment>
<reference evidence="2" key="1">
    <citation type="submission" date="2023-03" db="EMBL/GenBank/DDBJ databases">
        <title>Massive genome expansion in bonnet fungi (Mycena s.s.) driven by repeated elements and novel gene families across ecological guilds.</title>
        <authorList>
            <consortium name="Lawrence Berkeley National Laboratory"/>
            <person name="Harder C.B."/>
            <person name="Miyauchi S."/>
            <person name="Viragh M."/>
            <person name="Kuo A."/>
            <person name="Thoen E."/>
            <person name="Andreopoulos B."/>
            <person name="Lu D."/>
            <person name="Skrede I."/>
            <person name="Drula E."/>
            <person name="Henrissat B."/>
            <person name="Morin E."/>
            <person name="Kohler A."/>
            <person name="Barry K."/>
            <person name="LaButti K."/>
            <person name="Morin E."/>
            <person name="Salamov A."/>
            <person name="Lipzen A."/>
            <person name="Mereny Z."/>
            <person name="Hegedus B."/>
            <person name="Baldrian P."/>
            <person name="Stursova M."/>
            <person name="Weitz H."/>
            <person name="Taylor A."/>
            <person name="Grigoriev I.V."/>
            <person name="Nagy L.G."/>
            <person name="Martin F."/>
            <person name="Kauserud H."/>
        </authorList>
    </citation>
    <scope>NUCLEOTIDE SEQUENCE</scope>
    <source>
        <strain evidence="2">CBHHK002</strain>
    </source>
</reference>
<feature type="region of interest" description="Disordered" evidence="1">
    <location>
        <begin position="360"/>
        <end position="441"/>
    </location>
</feature>
<gene>
    <name evidence="2" type="ORF">DFH08DRAFT_976234</name>
</gene>
<feature type="compositionally biased region" description="Pro residues" evidence="1">
    <location>
        <begin position="594"/>
        <end position="605"/>
    </location>
</feature>